<feature type="compositionally biased region" description="Basic and acidic residues" evidence="1">
    <location>
        <begin position="61"/>
        <end position="73"/>
    </location>
</feature>
<evidence type="ECO:0000313" key="3">
    <source>
        <dbReference type="Proteomes" id="UP001357485"/>
    </source>
</evidence>
<accession>A0ABR0M663</accession>
<dbReference type="EC" id="2.7.1.105" evidence="2"/>
<keyword evidence="3" id="KW-1185">Reference proteome</keyword>
<evidence type="ECO:0000313" key="2">
    <source>
        <dbReference type="EMBL" id="KAK5285322.1"/>
    </source>
</evidence>
<feature type="region of interest" description="Disordered" evidence="1">
    <location>
        <begin position="16"/>
        <end position="107"/>
    </location>
</feature>
<name>A0ABR0M663_9PEZI</name>
<evidence type="ECO:0000256" key="1">
    <source>
        <dbReference type="SAM" id="MobiDB-lite"/>
    </source>
</evidence>
<feature type="compositionally biased region" description="Basic and acidic residues" evidence="1">
    <location>
        <begin position="37"/>
        <end position="48"/>
    </location>
</feature>
<proteinExistence type="predicted"/>
<gene>
    <name evidence="2" type="primary">PFK26_2</name>
    <name evidence="2" type="ORF">LTR16_004650</name>
</gene>
<feature type="non-terminal residue" evidence="2">
    <location>
        <position position="107"/>
    </location>
</feature>
<reference evidence="2 3" key="1">
    <citation type="submission" date="2023-08" db="EMBL/GenBank/DDBJ databases">
        <title>Black Yeasts Isolated from many extreme environments.</title>
        <authorList>
            <person name="Coleine C."/>
            <person name="Stajich J.E."/>
            <person name="Selbmann L."/>
        </authorList>
    </citation>
    <scope>NUCLEOTIDE SEQUENCE [LARGE SCALE GENOMIC DNA]</scope>
    <source>
        <strain evidence="2 3">CCFEE 536</strain>
    </source>
</reference>
<dbReference type="EMBL" id="JAVRRA010000643">
    <property type="protein sequence ID" value="KAK5285322.1"/>
    <property type="molecule type" value="Genomic_DNA"/>
</dbReference>
<protein>
    <submittedName>
        <fullName evidence="2">6-phosphofructo-2-kinase</fullName>
        <ecNumber evidence="2">2.7.1.105</ecNumber>
    </submittedName>
</protein>
<keyword evidence="2" id="KW-0808">Transferase</keyword>
<dbReference type="Proteomes" id="UP001357485">
    <property type="component" value="Unassembled WGS sequence"/>
</dbReference>
<sequence length="107" mass="11716">MPLICDQEHISGSAPYQYRMRKQSQQSELAKAIAVHEATKEQRRKSEEMPPPQSHGSNGVDGHELHESLHQMDLKPLPRSNGVTNALNGVGTALSDTPLPTAPNSPR</sequence>
<organism evidence="2 3">
    <name type="scientific">Cryomyces antarcticus</name>
    <dbReference type="NCBI Taxonomy" id="329879"/>
    <lineage>
        <taxon>Eukaryota</taxon>
        <taxon>Fungi</taxon>
        <taxon>Dikarya</taxon>
        <taxon>Ascomycota</taxon>
        <taxon>Pezizomycotina</taxon>
        <taxon>Dothideomycetes</taxon>
        <taxon>Dothideomycetes incertae sedis</taxon>
        <taxon>Cryomyces</taxon>
    </lineage>
</organism>
<dbReference type="GO" id="GO:0003873">
    <property type="term" value="F:6-phosphofructo-2-kinase activity"/>
    <property type="evidence" value="ECO:0007669"/>
    <property type="project" value="UniProtKB-EC"/>
</dbReference>
<comment type="caution">
    <text evidence="2">The sequence shown here is derived from an EMBL/GenBank/DDBJ whole genome shotgun (WGS) entry which is preliminary data.</text>
</comment>